<dbReference type="EMBL" id="AP026708">
    <property type="protein sequence ID" value="BDQ34892.1"/>
    <property type="molecule type" value="Genomic_DNA"/>
</dbReference>
<accession>A0ABM8ATR7</accession>
<dbReference type="RefSeq" id="WP_264981784.1">
    <property type="nucleotide sequence ID" value="NZ_AP026708.1"/>
</dbReference>
<keyword evidence="2" id="KW-1185">Reference proteome</keyword>
<dbReference type="Proteomes" id="UP001061361">
    <property type="component" value="Chromosome"/>
</dbReference>
<sequence>MSGLGRFEYWRELVLVLLMLTVLLLDLALFESLWPYGENGGETPSVMTVE</sequence>
<reference evidence="1" key="1">
    <citation type="submission" date="2022-08" db="EMBL/GenBank/DDBJ databases">
        <title>Genome Sequence of the sulphate-reducing bacterium, Pseudodesulfovibrio portus JCM14722.</title>
        <authorList>
            <person name="Kondo R."/>
            <person name="Kataoka T."/>
        </authorList>
    </citation>
    <scope>NUCLEOTIDE SEQUENCE</scope>
    <source>
        <strain evidence="1">JCM 14722</strain>
    </source>
</reference>
<evidence type="ECO:0000313" key="2">
    <source>
        <dbReference type="Proteomes" id="UP001061361"/>
    </source>
</evidence>
<name>A0ABM8ATR7_9BACT</name>
<proteinExistence type="predicted"/>
<organism evidence="1 2">
    <name type="scientific">Pseudodesulfovibrio portus</name>
    <dbReference type="NCBI Taxonomy" id="231439"/>
    <lineage>
        <taxon>Bacteria</taxon>
        <taxon>Pseudomonadati</taxon>
        <taxon>Thermodesulfobacteriota</taxon>
        <taxon>Desulfovibrionia</taxon>
        <taxon>Desulfovibrionales</taxon>
        <taxon>Desulfovibrionaceae</taxon>
    </lineage>
</organism>
<evidence type="ECO:0000313" key="1">
    <source>
        <dbReference type="EMBL" id="BDQ34892.1"/>
    </source>
</evidence>
<protein>
    <submittedName>
        <fullName evidence="1">Uncharacterized protein</fullName>
    </submittedName>
</protein>
<gene>
    <name evidence="1" type="ORF">JCM14722_24340</name>
</gene>